<feature type="compositionally biased region" description="Low complexity" evidence="1">
    <location>
        <begin position="498"/>
        <end position="510"/>
    </location>
</feature>
<protein>
    <submittedName>
        <fullName evidence="2">Uncharacterized protein</fullName>
    </submittedName>
</protein>
<gene>
    <name evidence="2" type="ORF">I308_101841</name>
</gene>
<feature type="region of interest" description="Disordered" evidence="1">
    <location>
        <begin position="547"/>
        <end position="722"/>
    </location>
</feature>
<dbReference type="Proteomes" id="UP000054399">
    <property type="component" value="Unassembled WGS sequence"/>
</dbReference>
<feature type="compositionally biased region" description="Polar residues" evidence="1">
    <location>
        <begin position="330"/>
        <end position="342"/>
    </location>
</feature>
<organism evidence="2 3">
    <name type="scientific">Cryptococcus tetragattii IND107</name>
    <dbReference type="NCBI Taxonomy" id="1296105"/>
    <lineage>
        <taxon>Eukaryota</taxon>
        <taxon>Fungi</taxon>
        <taxon>Dikarya</taxon>
        <taxon>Basidiomycota</taxon>
        <taxon>Agaricomycotina</taxon>
        <taxon>Tremellomycetes</taxon>
        <taxon>Tremellales</taxon>
        <taxon>Cryptococcaceae</taxon>
        <taxon>Cryptococcus</taxon>
        <taxon>Cryptococcus gattii species complex</taxon>
    </lineage>
</organism>
<name>A0ABR3BVN0_9TREE</name>
<reference evidence="2" key="2">
    <citation type="submission" date="2024-01" db="EMBL/GenBank/DDBJ databases">
        <title>Comparative genomics of Cryptococcus and Kwoniella reveals pathogenesis evolution and contrasting modes of karyotype evolution via chromosome fusion or intercentromeric recombination.</title>
        <authorList>
            <person name="Coelho M.A."/>
            <person name="David-Palma M."/>
            <person name="Shea T."/>
            <person name="Bowers K."/>
            <person name="Mcginley-Smith S."/>
            <person name="Mohammad A.W."/>
            <person name="Gnirke A."/>
            <person name="Yurkov A.M."/>
            <person name="Nowrousian M."/>
            <person name="Sun S."/>
            <person name="Cuomo C.A."/>
            <person name="Heitman J."/>
        </authorList>
    </citation>
    <scope>NUCLEOTIDE SEQUENCE</scope>
    <source>
        <strain evidence="2">IND107</strain>
    </source>
</reference>
<feature type="region of interest" description="Disordered" evidence="1">
    <location>
        <begin position="235"/>
        <end position="306"/>
    </location>
</feature>
<feature type="compositionally biased region" description="Pro residues" evidence="1">
    <location>
        <begin position="1"/>
        <end position="11"/>
    </location>
</feature>
<feature type="compositionally biased region" description="Polar residues" evidence="1">
    <location>
        <begin position="668"/>
        <end position="679"/>
    </location>
</feature>
<evidence type="ECO:0000313" key="2">
    <source>
        <dbReference type="EMBL" id="KAL0252449.1"/>
    </source>
</evidence>
<feature type="compositionally biased region" description="Low complexity" evidence="1">
    <location>
        <begin position="576"/>
        <end position="602"/>
    </location>
</feature>
<feature type="region of interest" description="Disordered" evidence="1">
    <location>
        <begin position="330"/>
        <end position="352"/>
    </location>
</feature>
<feature type="region of interest" description="Disordered" evidence="1">
    <location>
        <begin position="1"/>
        <end position="214"/>
    </location>
</feature>
<feature type="compositionally biased region" description="Polar residues" evidence="1">
    <location>
        <begin position="287"/>
        <end position="298"/>
    </location>
</feature>
<proteinExistence type="predicted"/>
<feature type="compositionally biased region" description="Low complexity" evidence="1">
    <location>
        <begin position="29"/>
        <end position="72"/>
    </location>
</feature>
<reference evidence="2" key="1">
    <citation type="submission" date="2015-01" db="EMBL/GenBank/DDBJ databases">
        <authorList>
            <consortium name="The Broad Institute Genomics Platform"/>
            <person name="Cuomo C."/>
            <person name="Litvintseva A."/>
            <person name="Chen Y."/>
            <person name="Heitman J."/>
            <person name="Sun S."/>
            <person name="Springer D."/>
            <person name="Dromer F."/>
            <person name="Young S."/>
            <person name="Zeng Q."/>
            <person name="Gargeya S."/>
            <person name="Abouelleil A."/>
            <person name="Alvarado L."/>
            <person name="Chapman S.B."/>
            <person name="Gainer-Dewar J."/>
            <person name="Goldberg J."/>
            <person name="Griggs A."/>
            <person name="Gujja S."/>
            <person name="Hansen M."/>
            <person name="Howarth C."/>
            <person name="Imamovic A."/>
            <person name="Larimer J."/>
            <person name="Murphy C."/>
            <person name="Naylor J."/>
            <person name="Pearson M."/>
            <person name="Priest M."/>
            <person name="Roberts A."/>
            <person name="Saif S."/>
            <person name="Shea T."/>
            <person name="Sykes S."/>
            <person name="Wortman J."/>
            <person name="Nusbaum C."/>
            <person name="Birren B."/>
        </authorList>
    </citation>
    <scope>NUCLEOTIDE SEQUENCE</scope>
    <source>
        <strain evidence="2">IND107</strain>
    </source>
</reference>
<sequence>MTSPPPPPPRPPPRRRSTDASGGLDYYWSSLAGTGPSSSSSSLSPSPSPSPAASAYSDSGSSGSRYSAADYSTPIAGQAEGFSTPVAPPWQERAGRTPPLLPAASSLATPQATVQRALGDTPRSAPAQQPALGGAAPEGRSSATHLAGLLDSSVEPDGQHIVSSPTSISPSSTQHQLPTITHTPHSPVPSPASSSTPARPDRSPSRGATPTLAYSSSVSIAELTELLGGAIDEIGLIDSRDTPPPTVGEPRKHGQKTAMRIELEPKGREPKAKGLEPAAEVVEGPMTPTSLPTRGASLSSTRPTSPTPVLAQGMGEMAAGVASSLPLERTASTRSVTSSNPPFSSPRAGPITLTHSPTILSFQKTARPWPPAMSISTLKSHKPGGDRALAYARAINEIARTQTGLKEWCAAAAAGESHSPSPSPFDFSPHHPRNVSTGSEFPMRADSYTAREISQRVMDPADQPTALPANLPYPQLQLQAQFNPMSSPGRRGGGLKPSQSMQSVSSFTSTKKGSNTSGFLSNIRKGGSKKESLSLGPPAYIAMTSGGVGGGVGKKDVRGLPISAPRSTSPQKPDKTTATMTSTITSTGTSSPQSGSGSGSHTPRTVASPMGPRPLGPRGTSATAGTSAGRGGRGSFTPPPSATAQTTTTERGDRTSISLPPLPGRASLDTSLSRITSSPRAAAGGGGGNARGSMDSVRRIVGGLGGKTSVPPPPVSSERGMMDNNNITNNGEDVKYMADVLPHVEKSVLRGYLKRHGGDQMRALGAYLEDEKNGAVR</sequence>
<dbReference type="EMBL" id="ATAM02000003">
    <property type="protein sequence ID" value="KAL0252449.1"/>
    <property type="molecule type" value="Genomic_DNA"/>
</dbReference>
<feature type="compositionally biased region" description="Basic and acidic residues" evidence="1">
    <location>
        <begin position="259"/>
        <end position="274"/>
    </location>
</feature>
<feature type="compositionally biased region" description="Polar residues" evidence="1">
    <location>
        <begin position="511"/>
        <end position="520"/>
    </location>
</feature>
<dbReference type="GeneID" id="91988699"/>
<keyword evidence="3" id="KW-1185">Reference proteome</keyword>
<feature type="compositionally biased region" description="Low complexity" evidence="1">
    <location>
        <begin position="125"/>
        <end position="137"/>
    </location>
</feature>
<comment type="caution">
    <text evidence="2">The sequence shown here is derived from an EMBL/GenBank/DDBJ whole genome shotgun (WGS) entry which is preliminary data.</text>
</comment>
<evidence type="ECO:0000313" key="3">
    <source>
        <dbReference type="Proteomes" id="UP000054399"/>
    </source>
</evidence>
<dbReference type="RefSeq" id="XP_066615169.1">
    <property type="nucleotide sequence ID" value="XM_066756392.1"/>
</dbReference>
<accession>A0ABR3BVN0</accession>
<feature type="compositionally biased region" description="Low complexity" evidence="1">
    <location>
        <begin position="618"/>
        <end position="627"/>
    </location>
</feature>
<evidence type="ECO:0000256" key="1">
    <source>
        <dbReference type="SAM" id="MobiDB-lite"/>
    </source>
</evidence>
<feature type="region of interest" description="Disordered" evidence="1">
    <location>
        <begin position="482"/>
        <end position="534"/>
    </location>
</feature>
<feature type="compositionally biased region" description="Low complexity" evidence="1">
    <location>
        <begin position="160"/>
        <end position="176"/>
    </location>
</feature>